<evidence type="ECO:0000256" key="8">
    <source>
        <dbReference type="ARBA" id="ARBA00023157"/>
    </source>
</evidence>
<comment type="caution">
    <text evidence="12">The sequence shown here is derived from an EMBL/GenBank/DDBJ whole genome shotgun (WGS) entry which is preliminary data.</text>
</comment>
<protein>
    <submittedName>
        <fullName evidence="12">Vitamin K epoxide reductase family protein</fullName>
    </submittedName>
</protein>
<dbReference type="SMART" id="SM00756">
    <property type="entry name" value="VKc"/>
    <property type="match status" value="1"/>
</dbReference>
<feature type="transmembrane region" description="Helical" evidence="10">
    <location>
        <begin position="106"/>
        <end position="127"/>
    </location>
</feature>
<dbReference type="Pfam" id="PF07884">
    <property type="entry name" value="VKOR"/>
    <property type="match status" value="1"/>
</dbReference>
<dbReference type="GO" id="GO:0016020">
    <property type="term" value="C:membrane"/>
    <property type="evidence" value="ECO:0007669"/>
    <property type="project" value="UniProtKB-SubCell"/>
</dbReference>
<dbReference type="InterPro" id="IPR041714">
    <property type="entry name" value="VKOR_Actinobacteria"/>
</dbReference>
<comment type="similarity">
    <text evidence="2">Belongs to the VKOR family.</text>
</comment>
<keyword evidence="7 10" id="KW-0472">Membrane</keyword>
<keyword evidence="4" id="KW-0874">Quinone</keyword>
<dbReference type="EMBL" id="JAGDYM010000009">
    <property type="protein sequence ID" value="MBO1901933.1"/>
    <property type="molecule type" value="Genomic_DNA"/>
</dbReference>
<evidence type="ECO:0000256" key="6">
    <source>
        <dbReference type="ARBA" id="ARBA00023002"/>
    </source>
</evidence>
<keyword evidence="8" id="KW-1015">Disulfide bond</keyword>
<feature type="domain" description="Vitamin K epoxide reductase" evidence="11">
    <location>
        <begin position="17"/>
        <end position="158"/>
    </location>
</feature>
<evidence type="ECO:0000256" key="9">
    <source>
        <dbReference type="ARBA" id="ARBA00023284"/>
    </source>
</evidence>
<keyword evidence="6" id="KW-0560">Oxidoreductase</keyword>
<reference evidence="12" key="1">
    <citation type="submission" date="2021-03" db="EMBL/GenBank/DDBJ databases">
        <title>Leucobacter chromiisoli sp. nov., isolated from chromium-containing soil of chemical plant.</title>
        <authorList>
            <person name="Xu Z."/>
        </authorList>
    </citation>
    <scope>NUCLEOTIDE SEQUENCE</scope>
    <source>
        <strain evidence="12">S27</strain>
    </source>
</reference>
<keyword evidence="3 10" id="KW-0812">Transmembrane</keyword>
<sequence length="209" mass="23017">MSAPSVSAENHPVAARSRGFAIFSILLGLIGWFASFELLTEYLKTLQEPDYIPNCAVSLLVTCGPNMGSWQGSVLGFSNTIIGVSAFVAPIAVGVATLAGARFAPWFWGVYQIGLLGGFVLVSWLQYQSIFEIFTLCPWCMVIWAVMIPLWWNGLVRPFAVGDIPIGERGRRFAQAAHGWVWVIVVVNYLVIAAVAQFQLDWLAEFSRI</sequence>
<dbReference type="RefSeq" id="WP_208097694.1">
    <property type="nucleotide sequence ID" value="NZ_JAGDYM010000009.1"/>
</dbReference>
<feature type="transmembrane region" description="Helical" evidence="10">
    <location>
        <begin position="20"/>
        <end position="39"/>
    </location>
</feature>
<evidence type="ECO:0000256" key="5">
    <source>
        <dbReference type="ARBA" id="ARBA00022989"/>
    </source>
</evidence>
<evidence type="ECO:0000256" key="7">
    <source>
        <dbReference type="ARBA" id="ARBA00023136"/>
    </source>
</evidence>
<proteinExistence type="inferred from homology"/>
<dbReference type="GO" id="GO:0048038">
    <property type="term" value="F:quinone binding"/>
    <property type="evidence" value="ECO:0007669"/>
    <property type="project" value="UniProtKB-KW"/>
</dbReference>
<dbReference type="InterPro" id="IPR012932">
    <property type="entry name" value="VKOR"/>
</dbReference>
<evidence type="ECO:0000256" key="2">
    <source>
        <dbReference type="ARBA" id="ARBA00006214"/>
    </source>
</evidence>
<dbReference type="AlphaFoldDB" id="A0A939SC22"/>
<feature type="transmembrane region" description="Helical" evidence="10">
    <location>
        <begin position="179"/>
        <end position="200"/>
    </location>
</feature>
<evidence type="ECO:0000256" key="10">
    <source>
        <dbReference type="SAM" id="Phobius"/>
    </source>
</evidence>
<evidence type="ECO:0000256" key="4">
    <source>
        <dbReference type="ARBA" id="ARBA00022719"/>
    </source>
</evidence>
<dbReference type="GO" id="GO:0016491">
    <property type="term" value="F:oxidoreductase activity"/>
    <property type="evidence" value="ECO:0007669"/>
    <property type="project" value="UniProtKB-KW"/>
</dbReference>
<comment type="subcellular location">
    <subcellularLocation>
        <location evidence="1">Membrane</location>
        <topology evidence="1">Multi-pass membrane protein</topology>
    </subcellularLocation>
</comment>
<keyword evidence="9" id="KW-0676">Redox-active center</keyword>
<dbReference type="Gene3D" id="1.20.1440.130">
    <property type="entry name" value="VKOR domain"/>
    <property type="match status" value="1"/>
</dbReference>
<evidence type="ECO:0000313" key="13">
    <source>
        <dbReference type="Proteomes" id="UP000664382"/>
    </source>
</evidence>
<evidence type="ECO:0000256" key="3">
    <source>
        <dbReference type="ARBA" id="ARBA00022692"/>
    </source>
</evidence>
<dbReference type="Proteomes" id="UP000664382">
    <property type="component" value="Unassembled WGS sequence"/>
</dbReference>
<feature type="transmembrane region" description="Helical" evidence="10">
    <location>
        <begin position="133"/>
        <end position="152"/>
    </location>
</feature>
<gene>
    <name evidence="12" type="ORF">J4H92_08225</name>
</gene>
<evidence type="ECO:0000256" key="1">
    <source>
        <dbReference type="ARBA" id="ARBA00004141"/>
    </source>
</evidence>
<keyword evidence="13" id="KW-1185">Reference proteome</keyword>
<organism evidence="12 13">
    <name type="scientific">Leucobacter weissii</name>
    <dbReference type="NCBI Taxonomy" id="1983706"/>
    <lineage>
        <taxon>Bacteria</taxon>
        <taxon>Bacillati</taxon>
        <taxon>Actinomycetota</taxon>
        <taxon>Actinomycetes</taxon>
        <taxon>Micrococcales</taxon>
        <taxon>Microbacteriaceae</taxon>
        <taxon>Leucobacter</taxon>
    </lineage>
</organism>
<dbReference type="InterPro" id="IPR038354">
    <property type="entry name" value="VKOR_sf"/>
</dbReference>
<name>A0A939SC22_9MICO</name>
<feature type="transmembrane region" description="Helical" evidence="10">
    <location>
        <begin position="80"/>
        <end position="99"/>
    </location>
</feature>
<keyword evidence="5 10" id="KW-1133">Transmembrane helix</keyword>
<evidence type="ECO:0000259" key="11">
    <source>
        <dbReference type="SMART" id="SM00756"/>
    </source>
</evidence>
<evidence type="ECO:0000313" key="12">
    <source>
        <dbReference type="EMBL" id="MBO1901933.1"/>
    </source>
</evidence>
<dbReference type="CDD" id="cd12922">
    <property type="entry name" value="VKOR_5"/>
    <property type="match status" value="1"/>
</dbReference>
<accession>A0A939SC22</accession>